<protein>
    <submittedName>
        <fullName evidence="2">Piriformospora indica-insensitive protein 2</fullName>
    </submittedName>
</protein>
<name>A0A2P2ISJ0_RHIMU</name>
<proteinExistence type="predicted"/>
<organism evidence="2">
    <name type="scientific">Rhizophora mucronata</name>
    <name type="common">Asiatic mangrove</name>
    <dbReference type="NCBI Taxonomy" id="61149"/>
    <lineage>
        <taxon>Eukaryota</taxon>
        <taxon>Viridiplantae</taxon>
        <taxon>Streptophyta</taxon>
        <taxon>Embryophyta</taxon>
        <taxon>Tracheophyta</taxon>
        <taxon>Spermatophyta</taxon>
        <taxon>Magnoliopsida</taxon>
        <taxon>eudicotyledons</taxon>
        <taxon>Gunneridae</taxon>
        <taxon>Pentapetalae</taxon>
        <taxon>rosids</taxon>
        <taxon>fabids</taxon>
        <taxon>Malpighiales</taxon>
        <taxon>Rhizophoraceae</taxon>
        <taxon>Rhizophora</taxon>
    </lineage>
</organism>
<reference evidence="2" key="1">
    <citation type="submission" date="2018-02" db="EMBL/GenBank/DDBJ databases">
        <title>Rhizophora mucronata_Transcriptome.</title>
        <authorList>
            <person name="Meera S.P."/>
            <person name="Sreeshan A."/>
            <person name="Augustine A."/>
        </authorList>
    </citation>
    <scope>NUCLEOTIDE SEQUENCE</scope>
    <source>
        <tissue evidence="2">Leaf</tissue>
    </source>
</reference>
<sequence length="92" mass="10208">MEAGIFPTSPISENPIPEIPPSFSHISGICPPRKFPLKYTSLNLGISPRNKGTPWFLKRLKLMSKNSKLCKPTKLPGMSPENPLELKSSFKS</sequence>
<dbReference type="EMBL" id="GGEC01003695">
    <property type="protein sequence ID" value="MBW84178.1"/>
    <property type="molecule type" value="Transcribed_RNA"/>
</dbReference>
<evidence type="ECO:0000313" key="2">
    <source>
        <dbReference type="EMBL" id="MBW84178.1"/>
    </source>
</evidence>
<evidence type="ECO:0000256" key="1">
    <source>
        <dbReference type="SAM" id="MobiDB-lite"/>
    </source>
</evidence>
<accession>A0A2P2ISJ0</accession>
<dbReference type="AlphaFoldDB" id="A0A2P2ISJ0"/>
<feature type="region of interest" description="Disordered" evidence="1">
    <location>
        <begin position="71"/>
        <end position="92"/>
    </location>
</feature>